<keyword evidence="4" id="KW-0449">Lipoprotein</keyword>
<evidence type="ECO:0000259" key="6">
    <source>
        <dbReference type="Pfam" id="PF13360"/>
    </source>
</evidence>
<dbReference type="RefSeq" id="WP_027314318.1">
    <property type="nucleotide sequence ID" value="NZ_JBHLZN010000004.1"/>
</dbReference>
<dbReference type="InterPro" id="IPR015943">
    <property type="entry name" value="WD40/YVTN_repeat-like_dom_sf"/>
</dbReference>
<dbReference type="InterPro" id="IPR011047">
    <property type="entry name" value="Quinoprotein_ADH-like_sf"/>
</dbReference>
<feature type="chain" id="PRO_5046397787" description="Outer membrane protein assembly factor BamB" evidence="5">
    <location>
        <begin position="28"/>
        <end position="384"/>
    </location>
</feature>
<keyword evidence="2 4" id="KW-0472">Membrane</keyword>
<dbReference type="EMBL" id="JBHLZN010000004">
    <property type="protein sequence ID" value="MFB9887067.1"/>
    <property type="molecule type" value="Genomic_DNA"/>
</dbReference>
<accession>A0ABV5ZCP5</accession>
<dbReference type="Proteomes" id="UP001589628">
    <property type="component" value="Unassembled WGS sequence"/>
</dbReference>
<keyword evidence="1 4" id="KW-0732">Signal</keyword>
<evidence type="ECO:0000256" key="4">
    <source>
        <dbReference type="HAMAP-Rule" id="MF_00923"/>
    </source>
</evidence>
<comment type="function">
    <text evidence="4">Part of the outer membrane protein assembly complex, which is involved in assembly and insertion of beta-barrel proteins into the outer membrane.</text>
</comment>
<evidence type="ECO:0000256" key="3">
    <source>
        <dbReference type="ARBA" id="ARBA00023237"/>
    </source>
</evidence>
<comment type="subcellular location">
    <subcellularLocation>
        <location evidence="4">Cell outer membrane</location>
        <topology evidence="4">Lipid-anchor</topology>
    </subcellularLocation>
</comment>
<dbReference type="PANTHER" id="PTHR34512:SF30">
    <property type="entry name" value="OUTER MEMBRANE PROTEIN ASSEMBLY FACTOR BAMB"/>
    <property type="match status" value="1"/>
</dbReference>
<dbReference type="Pfam" id="PF13360">
    <property type="entry name" value="PQQ_2"/>
    <property type="match status" value="1"/>
</dbReference>
<evidence type="ECO:0000313" key="8">
    <source>
        <dbReference type="Proteomes" id="UP001589628"/>
    </source>
</evidence>
<evidence type="ECO:0000313" key="7">
    <source>
        <dbReference type="EMBL" id="MFB9887067.1"/>
    </source>
</evidence>
<dbReference type="SUPFAM" id="SSF50998">
    <property type="entry name" value="Quinoprotein alcohol dehydrogenase-like"/>
    <property type="match status" value="1"/>
</dbReference>
<dbReference type="HAMAP" id="MF_00923">
    <property type="entry name" value="OM_assembly_BamB"/>
    <property type="match status" value="1"/>
</dbReference>
<comment type="similarity">
    <text evidence="4">Belongs to the BamB family.</text>
</comment>
<dbReference type="SMART" id="SM00564">
    <property type="entry name" value="PQQ"/>
    <property type="match status" value="6"/>
</dbReference>
<keyword evidence="3 4" id="KW-0998">Cell outer membrane</keyword>
<protein>
    <recommendedName>
        <fullName evidence="4">Outer membrane protein assembly factor BamB</fullName>
    </recommendedName>
</protein>
<evidence type="ECO:0000256" key="1">
    <source>
        <dbReference type="ARBA" id="ARBA00022729"/>
    </source>
</evidence>
<feature type="signal peptide" evidence="5">
    <location>
        <begin position="1"/>
        <end position="27"/>
    </location>
</feature>
<dbReference type="NCBIfam" id="TIGR03300">
    <property type="entry name" value="assembly_YfgL"/>
    <property type="match status" value="1"/>
</dbReference>
<feature type="domain" description="Pyrrolo-quinoline quinone repeat" evidence="6">
    <location>
        <begin position="80"/>
        <end position="311"/>
    </location>
</feature>
<keyword evidence="8" id="KW-1185">Reference proteome</keyword>
<reference evidence="7 8" key="1">
    <citation type="submission" date="2024-09" db="EMBL/GenBank/DDBJ databases">
        <authorList>
            <person name="Sun Q."/>
            <person name="Mori K."/>
        </authorList>
    </citation>
    <scope>NUCLEOTIDE SEQUENCE [LARGE SCALE GENOMIC DNA]</scope>
    <source>
        <strain evidence="7 8">ATCC 51285</strain>
    </source>
</reference>
<dbReference type="PROSITE" id="PS51257">
    <property type="entry name" value="PROKAR_LIPOPROTEIN"/>
    <property type="match status" value="1"/>
</dbReference>
<name>A0ABV5ZCP5_9GAMM</name>
<dbReference type="InterPro" id="IPR017687">
    <property type="entry name" value="BamB"/>
</dbReference>
<sequence length="384" mass="41441">MQWLKAGLALGLALGLSGCSTVSTWWAAEPEDEPSELVSFAPSLQLKTQWRASAGQGNGKGWLSLEPGIDDEHVYAADAQGQVFAFDIQTGKAIWRTDLDVRIGGGVGGNQSSLFLGTLDGELLALNSATGDLQWRVDVHTEILSSPAANAREVMVQFIDGTLIAYSAEDGSLLWRYDSNLPVLTLRGTPAPLVFNNATIANFASGKMVALRNDNGGVIWEQRLTLAQGRSELDRVVDAQGRPAFMDNVLYSGTYQGHLTALEAATGRPLWSKALSTARGVAVDDSAVYAVTDTGSVVALDRYNGNSLWQQDDLKFRRLGTPVVWGDVLAVADFEGYIHVMSRFDGRFLARHRVDSAGVNGEMKVIDNVLYVLGNSGRLEALTY</sequence>
<comment type="subunit">
    <text evidence="4">Part of the Bam complex.</text>
</comment>
<gene>
    <name evidence="4 7" type="primary">bamB</name>
    <name evidence="7" type="ORF">ACFFLH_11670</name>
</gene>
<proteinExistence type="inferred from homology"/>
<keyword evidence="4" id="KW-0564">Palmitate</keyword>
<organism evidence="7 8">
    <name type="scientific">Balneatrix alpica</name>
    <dbReference type="NCBI Taxonomy" id="75684"/>
    <lineage>
        <taxon>Bacteria</taxon>
        <taxon>Pseudomonadati</taxon>
        <taxon>Pseudomonadota</taxon>
        <taxon>Gammaproteobacteria</taxon>
        <taxon>Oceanospirillales</taxon>
        <taxon>Balneatrichaceae</taxon>
        <taxon>Balneatrix</taxon>
    </lineage>
</organism>
<evidence type="ECO:0000256" key="2">
    <source>
        <dbReference type="ARBA" id="ARBA00023136"/>
    </source>
</evidence>
<dbReference type="PANTHER" id="PTHR34512">
    <property type="entry name" value="CELL SURFACE PROTEIN"/>
    <property type="match status" value="1"/>
</dbReference>
<dbReference type="InterPro" id="IPR018391">
    <property type="entry name" value="PQQ_b-propeller_rpt"/>
</dbReference>
<evidence type="ECO:0000256" key="5">
    <source>
        <dbReference type="SAM" id="SignalP"/>
    </source>
</evidence>
<dbReference type="Gene3D" id="2.130.10.10">
    <property type="entry name" value="YVTN repeat-like/Quinoprotein amine dehydrogenase"/>
    <property type="match status" value="1"/>
</dbReference>
<comment type="caution">
    <text evidence="7">The sequence shown here is derived from an EMBL/GenBank/DDBJ whole genome shotgun (WGS) entry which is preliminary data.</text>
</comment>
<dbReference type="InterPro" id="IPR002372">
    <property type="entry name" value="PQQ_rpt_dom"/>
</dbReference>